<feature type="compositionally biased region" description="Basic and acidic residues" evidence="4">
    <location>
        <begin position="560"/>
        <end position="569"/>
    </location>
</feature>
<protein>
    <submittedName>
        <fullName evidence="6">AAA family ATPase</fullName>
    </submittedName>
</protein>
<name>A0A4P9TJ28_9EURY</name>
<dbReference type="InterPro" id="IPR050221">
    <property type="entry name" value="26S_Proteasome_ATPase"/>
</dbReference>
<feature type="region of interest" description="Disordered" evidence="4">
    <location>
        <begin position="550"/>
        <end position="609"/>
    </location>
</feature>
<dbReference type="PANTHER" id="PTHR23073">
    <property type="entry name" value="26S PROTEASOME REGULATORY SUBUNIT"/>
    <property type="match status" value="1"/>
</dbReference>
<dbReference type="KEGG" id="npl:FGF80_10395"/>
<evidence type="ECO:0000259" key="5">
    <source>
        <dbReference type="SMART" id="SM00382"/>
    </source>
</evidence>
<accession>A0A4P9TJ28</accession>
<dbReference type="SMART" id="SM00382">
    <property type="entry name" value="AAA"/>
    <property type="match status" value="1"/>
</dbReference>
<gene>
    <name evidence="6" type="ORF">FGF80_10395</name>
</gene>
<evidence type="ECO:0000256" key="2">
    <source>
        <dbReference type="ARBA" id="ARBA00022741"/>
    </source>
</evidence>
<keyword evidence="2" id="KW-0547">Nucleotide-binding</keyword>
<dbReference type="Pfam" id="PF00004">
    <property type="entry name" value="AAA"/>
    <property type="match status" value="1"/>
</dbReference>
<sequence length="714" mass="79565">MDERSSDGDRSTIYYFSGEDGTGKNRLPGALTASETPVLRARAVDVLEDDDRLTRLVREAALQNAAIHLEGVEAVTNRDDGPTIDDDDGDVSVTAAEDRPTVDAIVDRLDDAPGDVFLSHTDPWKPDVDLEHHRVETAHCPFPDYETRVAVWEEYRGEFAEEYLVTNLGTNFRLPQRDIRRAVETARYLCRTEADSDALGDRDEPEAHEGDLFAPVDEALTREHCYAACKRYSASNLEALAEPMEPGYTFDDIYLNDKPKTHLRELCGHLQYRGQVTSEWGFGEPGDRGDGVVALFYGPPGTGKTMAAEVIANETGLDLYRVDLSQIVNKYIGDTESRLAALLEEAERSNAILLFDEADSLFGERTDVGDSTDRYANNVTNFLLQRLESFDGVALLTTNKRSGIDPAFKRRIAHSVLFDVPQERIRRRIWKDVWPDDATVDTDGFDYEFLGLFSITPAVIRKVAKYAAYIAATEAHDGHPLTDSATALDDITITFDHVVLGLQYANEAGGVAIEGEFFQYEDKLRTYENQTVGRDVETLFKLKYGLDDQSESETAAEARSPTDREPKATDDDDRTPSSEAEQEQASSAEQAAAEPASPSESPERTGDLEPEDVIWHFYDGIRTKDHEAIQALYHSDAAVDPLSYKEVVAKNINDASVAGRLRRTTDEPAHVALEFDEESGSHRIPMTFELELDDGRWRIVSISHGTPVETDDEE</sequence>
<evidence type="ECO:0000256" key="3">
    <source>
        <dbReference type="ARBA" id="ARBA00022840"/>
    </source>
</evidence>
<evidence type="ECO:0000256" key="1">
    <source>
        <dbReference type="ARBA" id="ARBA00006914"/>
    </source>
</evidence>
<keyword evidence="7" id="KW-1185">Reference proteome</keyword>
<evidence type="ECO:0000313" key="7">
    <source>
        <dbReference type="Proteomes" id="UP000307562"/>
    </source>
</evidence>
<keyword evidence="3" id="KW-0067">ATP-binding</keyword>
<feature type="compositionally biased region" description="Basic and acidic residues" evidence="4">
    <location>
        <begin position="1"/>
        <end position="10"/>
    </location>
</feature>
<dbReference type="CDD" id="cd19481">
    <property type="entry name" value="RecA-like_protease"/>
    <property type="match status" value="1"/>
</dbReference>
<dbReference type="Gene3D" id="3.40.50.300">
    <property type="entry name" value="P-loop containing nucleotide triphosphate hydrolases"/>
    <property type="match status" value="1"/>
</dbReference>
<dbReference type="EMBL" id="CP040637">
    <property type="protein sequence ID" value="QCW04978.1"/>
    <property type="molecule type" value="Genomic_DNA"/>
</dbReference>
<feature type="compositionally biased region" description="Low complexity" evidence="4">
    <location>
        <begin position="577"/>
        <end position="600"/>
    </location>
</feature>
<evidence type="ECO:0000256" key="4">
    <source>
        <dbReference type="SAM" id="MobiDB-lite"/>
    </source>
</evidence>
<feature type="domain" description="AAA+ ATPase" evidence="5">
    <location>
        <begin position="290"/>
        <end position="418"/>
    </location>
</feature>
<proteinExistence type="inferred from homology"/>
<organism evidence="6 7">
    <name type="scientific">Natrinema pallidum</name>
    <dbReference type="NCBI Taxonomy" id="69527"/>
    <lineage>
        <taxon>Archaea</taxon>
        <taxon>Methanobacteriati</taxon>
        <taxon>Methanobacteriota</taxon>
        <taxon>Stenosarchaea group</taxon>
        <taxon>Halobacteria</taxon>
        <taxon>Halobacteriales</taxon>
        <taxon>Natrialbaceae</taxon>
        <taxon>Natrinema</taxon>
    </lineage>
</organism>
<dbReference type="GO" id="GO:0005524">
    <property type="term" value="F:ATP binding"/>
    <property type="evidence" value="ECO:0007669"/>
    <property type="project" value="UniProtKB-KW"/>
</dbReference>
<dbReference type="SUPFAM" id="SSF54427">
    <property type="entry name" value="NTF2-like"/>
    <property type="match status" value="1"/>
</dbReference>
<dbReference type="InterPro" id="IPR003959">
    <property type="entry name" value="ATPase_AAA_core"/>
</dbReference>
<comment type="similarity">
    <text evidence="1">Belongs to the AAA ATPase family.</text>
</comment>
<evidence type="ECO:0000313" key="6">
    <source>
        <dbReference type="EMBL" id="QCW04978.1"/>
    </source>
</evidence>
<reference evidence="7" key="1">
    <citation type="submission" date="2019-05" db="EMBL/GenBank/DDBJ databases">
        <title>Complete Genome Sequence and Methylation Pattern of the Halophilic Archaeon Natrinema pallidum BOL6-1.</title>
        <authorList>
            <person name="DasSarma P."/>
            <person name="DasSarma B.P."/>
            <person name="DasSarma S.L."/>
            <person name="Martinez F.L."/>
            <person name="Guzman D."/>
            <person name="Roberts R.J."/>
            <person name="DasSarma S."/>
        </authorList>
    </citation>
    <scope>NUCLEOTIDE SEQUENCE [LARGE SCALE GENOMIC DNA]</scope>
    <source>
        <strain evidence="7">BOL6-1</strain>
    </source>
</reference>
<feature type="region of interest" description="Disordered" evidence="4">
    <location>
        <begin position="1"/>
        <end position="30"/>
    </location>
</feature>
<dbReference type="InterPro" id="IPR027417">
    <property type="entry name" value="P-loop_NTPase"/>
</dbReference>
<dbReference type="GO" id="GO:0016887">
    <property type="term" value="F:ATP hydrolysis activity"/>
    <property type="evidence" value="ECO:0007669"/>
    <property type="project" value="InterPro"/>
</dbReference>
<dbReference type="InterPro" id="IPR003593">
    <property type="entry name" value="AAA+_ATPase"/>
</dbReference>
<dbReference type="Proteomes" id="UP000307562">
    <property type="component" value="Chromosome"/>
</dbReference>
<dbReference type="InterPro" id="IPR032710">
    <property type="entry name" value="NTF2-like_dom_sf"/>
</dbReference>
<dbReference type="AlphaFoldDB" id="A0A4P9TJ28"/>
<dbReference type="SUPFAM" id="SSF52540">
    <property type="entry name" value="P-loop containing nucleoside triphosphate hydrolases"/>
    <property type="match status" value="1"/>
</dbReference>